<evidence type="ECO:0000256" key="5">
    <source>
        <dbReference type="SAM" id="Phobius"/>
    </source>
</evidence>
<feature type="transmembrane region" description="Helical" evidence="5">
    <location>
        <begin position="289"/>
        <end position="314"/>
    </location>
</feature>
<keyword evidence="2 5" id="KW-0812">Transmembrane</keyword>
<dbReference type="AlphaFoldDB" id="A0A8S3YYL9"/>
<dbReference type="GO" id="GO:0008528">
    <property type="term" value="F:G protein-coupled peptide receptor activity"/>
    <property type="evidence" value="ECO:0007669"/>
    <property type="project" value="InterPro"/>
</dbReference>
<evidence type="ECO:0000313" key="7">
    <source>
        <dbReference type="EMBL" id="CAG5120765.1"/>
    </source>
</evidence>
<keyword evidence="3 5" id="KW-1133">Transmembrane helix</keyword>
<dbReference type="Proteomes" id="UP000678393">
    <property type="component" value="Unassembled WGS sequence"/>
</dbReference>
<feature type="domain" description="G-protein coupled receptors family 1 profile" evidence="6">
    <location>
        <begin position="55"/>
        <end position="313"/>
    </location>
</feature>
<sequence length="333" mass="37197">MAGVDVHIIITNEEEERLKNATSFPIIVSNEILYYFLLVNSWGPGQAVCIFGVITNVLNIITFVKQGVRDTVNISLLGLATSDLGSQITLMYANINGAPPFLAMDLPFVARDVIISAWITAYITLERCICVTVPLKVKQFFTPKRTVLYLQFVYLLMLASICPSLYTTRPAMIFDLLRNKTLLGVSFLANRDTIEQITFITNNTIPVIALCLVTVCTLVLVSSLRQKSKWRQNATSVSNKAAMSGRDNKVVKMVLLISVIFIISYVPSTAVFIYMLYDTDMRIDGRRTNLLLAAFSVLFNLESINAGVNIFIYLSMSSKFKSTFKATFCCIHN</sequence>
<dbReference type="PANTHER" id="PTHR46641">
    <property type="entry name" value="FMRFAMIDE RECEPTOR-RELATED"/>
    <property type="match status" value="1"/>
</dbReference>
<comment type="subcellular location">
    <subcellularLocation>
        <location evidence="1">Membrane</location>
    </subcellularLocation>
</comment>
<evidence type="ECO:0000259" key="6">
    <source>
        <dbReference type="PROSITE" id="PS50262"/>
    </source>
</evidence>
<proteinExistence type="predicted"/>
<reference evidence="7" key="1">
    <citation type="submission" date="2021-04" db="EMBL/GenBank/DDBJ databases">
        <authorList>
            <consortium name="Molecular Ecology Group"/>
        </authorList>
    </citation>
    <scope>NUCLEOTIDE SEQUENCE</scope>
</reference>
<dbReference type="EMBL" id="CAJHNH020000962">
    <property type="protein sequence ID" value="CAG5120765.1"/>
    <property type="molecule type" value="Genomic_DNA"/>
</dbReference>
<evidence type="ECO:0000313" key="8">
    <source>
        <dbReference type="Proteomes" id="UP000678393"/>
    </source>
</evidence>
<evidence type="ECO:0000256" key="1">
    <source>
        <dbReference type="ARBA" id="ARBA00004370"/>
    </source>
</evidence>
<dbReference type="OrthoDB" id="10011262at2759"/>
<keyword evidence="8" id="KW-1185">Reference proteome</keyword>
<dbReference type="PRINTS" id="PR00237">
    <property type="entry name" value="GPCRRHODOPSN"/>
</dbReference>
<dbReference type="PROSITE" id="PS50262">
    <property type="entry name" value="G_PROTEIN_RECEP_F1_2"/>
    <property type="match status" value="1"/>
</dbReference>
<dbReference type="PANTHER" id="PTHR46641:SF2">
    <property type="entry name" value="FMRFAMIDE RECEPTOR"/>
    <property type="match status" value="1"/>
</dbReference>
<feature type="transmembrane region" description="Helical" evidence="5">
    <location>
        <begin position="253"/>
        <end position="277"/>
    </location>
</feature>
<name>A0A8S3YYL9_9EUPU</name>
<feature type="transmembrane region" description="Helical" evidence="5">
    <location>
        <begin position="147"/>
        <end position="166"/>
    </location>
</feature>
<evidence type="ECO:0000256" key="4">
    <source>
        <dbReference type="ARBA" id="ARBA00023136"/>
    </source>
</evidence>
<dbReference type="InterPro" id="IPR019427">
    <property type="entry name" value="7TM_GPCR_serpentine_rcpt_Srw"/>
</dbReference>
<dbReference type="Gene3D" id="1.20.1070.10">
    <property type="entry name" value="Rhodopsin 7-helix transmembrane proteins"/>
    <property type="match status" value="1"/>
</dbReference>
<dbReference type="InterPro" id="IPR000276">
    <property type="entry name" value="GPCR_Rhodpsn"/>
</dbReference>
<dbReference type="Pfam" id="PF10324">
    <property type="entry name" value="7TM_GPCR_Srw"/>
    <property type="match status" value="1"/>
</dbReference>
<dbReference type="GO" id="GO:0016020">
    <property type="term" value="C:membrane"/>
    <property type="evidence" value="ECO:0007669"/>
    <property type="project" value="UniProtKB-SubCell"/>
</dbReference>
<protein>
    <recommendedName>
        <fullName evidence="6">G-protein coupled receptors family 1 profile domain-containing protein</fullName>
    </recommendedName>
</protein>
<feature type="transmembrane region" description="Helical" evidence="5">
    <location>
        <begin position="45"/>
        <end position="64"/>
    </location>
</feature>
<keyword evidence="4 5" id="KW-0472">Membrane</keyword>
<dbReference type="SUPFAM" id="SSF81321">
    <property type="entry name" value="Family A G protein-coupled receptor-like"/>
    <property type="match status" value="1"/>
</dbReference>
<accession>A0A8S3YYL9</accession>
<dbReference type="InterPro" id="IPR052954">
    <property type="entry name" value="GPCR-Ligand_Int"/>
</dbReference>
<feature type="transmembrane region" description="Helical" evidence="5">
    <location>
        <begin position="76"/>
        <end position="95"/>
    </location>
</feature>
<evidence type="ECO:0000256" key="2">
    <source>
        <dbReference type="ARBA" id="ARBA00022692"/>
    </source>
</evidence>
<dbReference type="InterPro" id="IPR017452">
    <property type="entry name" value="GPCR_Rhodpsn_7TM"/>
</dbReference>
<comment type="caution">
    <text evidence="7">The sequence shown here is derived from an EMBL/GenBank/DDBJ whole genome shotgun (WGS) entry which is preliminary data.</text>
</comment>
<evidence type="ECO:0000256" key="3">
    <source>
        <dbReference type="ARBA" id="ARBA00022989"/>
    </source>
</evidence>
<gene>
    <name evidence="7" type="ORF">CUNI_LOCUS6323</name>
</gene>
<organism evidence="7 8">
    <name type="scientific">Candidula unifasciata</name>
    <dbReference type="NCBI Taxonomy" id="100452"/>
    <lineage>
        <taxon>Eukaryota</taxon>
        <taxon>Metazoa</taxon>
        <taxon>Spiralia</taxon>
        <taxon>Lophotrochozoa</taxon>
        <taxon>Mollusca</taxon>
        <taxon>Gastropoda</taxon>
        <taxon>Heterobranchia</taxon>
        <taxon>Euthyneura</taxon>
        <taxon>Panpulmonata</taxon>
        <taxon>Eupulmonata</taxon>
        <taxon>Stylommatophora</taxon>
        <taxon>Helicina</taxon>
        <taxon>Helicoidea</taxon>
        <taxon>Geomitridae</taxon>
        <taxon>Candidula</taxon>
    </lineage>
</organism>
<feature type="transmembrane region" description="Helical" evidence="5">
    <location>
        <begin position="205"/>
        <end position="224"/>
    </location>
</feature>